<keyword evidence="2" id="KW-0285">Flavoprotein</keyword>
<keyword evidence="3" id="KW-0274">FAD</keyword>
<dbReference type="SUPFAM" id="SSF51905">
    <property type="entry name" value="FAD/NAD(P)-binding domain"/>
    <property type="match status" value="1"/>
</dbReference>
<accession>A0AA86PCB2</accession>
<dbReference type="SUPFAM" id="SSF55424">
    <property type="entry name" value="FAD/NAD-linked reductases, dimerisation (C-terminal) domain"/>
    <property type="match status" value="1"/>
</dbReference>
<comment type="cofactor">
    <cofactor evidence="1">
        <name>FAD</name>
        <dbReference type="ChEBI" id="CHEBI:57692"/>
    </cofactor>
</comment>
<evidence type="ECO:0000256" key="3">
    <source>
        <dbReference type="ARBA" id="ARBA00022827"/>
    </source>
</evidence>
<dbReference type="InterPro" id="IPR036188">
    <property type="entry name" value="FAD/NAD-bd_sf"/>
</dbReference>
<proteinExistence type="predicted"/>
<dbReference type="EMBL" id="CAXDID020000267">
    <property type="protein sequence ID" value="CAL6067323.1"/>
    <property type="molecule type" value="Genomic_DNA"/>
</dbReference>
<dbReference type="PANTHER" id="PTHR43429:SF3">
    <property type="entry name" value="NITRITE REDUCTASE [NAD(P)H]"/>
    <property type="match status" value="1"/>
</dbReference>
<dbReference type="InterPro" id="IPR016156">
    <property type="entry name" value="FAD/NAD-linked_Rdtase_dimer_sf"/>
</dbReference>
<evidence type="ECO:0000259" key="4">
    <source>
        <dbReference type="Pfam" id="PF07992"/>
    </source>
</evidence>
<dbReference type="Gene3D" id="3.30.390.30">
    <property type="match status" value="1"/>
</dbReference>
<evidence type="ECO:0000313" key="7">
    <source>
        <dbReference type="Proteomes" id="UP001642409"/>
    </source>
</evidence>
<protein>
    <submittedName>
        <fullName evidence="5">NADH oxidase</fullName>
    </submittedName>
    <submittedName>
        <fullName evidence="6">NADH_oxidase</fullName>
    </submittedName>
</protein>
<keyword evidence="7" id="KW-1185">Reference proteome</keyword>
<evidence type="ECO:0000313" key="6">
    <source>
        <dbReference type="EMBL" id="CAL6067323.1"/>
    </source>
</evidence>
<sequence length="388" mass="43606">MHQYVIIGAGPAGCIISRMIKKQFPDDTVILIEQSKDVGYQANCPFLHFKYGKHPDAVFVQNMDQIKKSKIDLILDEQISRIDYTQKLVVGKSKQYKFDKLIFAIGQQNTSIPNTIPSRSCAQLRALRKQLQAESTQVNIIGNNMTAILLADSLKDYPTKIYASSAALELDVEYKILELIKKELKSEIVFSTPPTAVPTSTPTINTLTQPHSTFSIKQNMNYQQPSVYAIGSCTYPQTTQQFIFTQAVYILNHLMEKNPPPLQFLNNRQFSLGTRVFGRVGANLTESCKLVTISDSFRAEFMPTHHVVHVHMIVENETGIIRGIQVGSKHDVSQYMQIGALIVGKQMTAAQLILQDFFFQPHFGKPFHLFNVAAVAACGEVPPFEEYK</sequence>
<dbReference type="PRINTS" id="PR00368">
    <property type="entry name" value="FADPNR"/>
</dbReference>
<evidence type="ECO:0000256" key="2">
    <source>
        <dbReference type="ARBA" id="ARBA00022630"/>
    </source>
</evidence>
<dbReference type="GO" id="GO:0016491">
    <property type="term" value="F:oxidoreductase activity"/>
    <property type="evidence" value="ECO:0007669"/>
    <property type="project" value="InterPro"/>
</dbReference>
<name>A0AA86PCB2_9EUKA</name>
<comment type="caution">
    <text evidence="5">The sequence shown here is derived from an EMBL/GenBank/DDBJ whole genome shotgun (WGS) entry which is preliminary data.</text>
</comment>
<reference evidence="5" key="1">
    <citation type="submission" date="2023-06" db="EMBL/GenBank/DDBJ databases">
        <authorList>
            <person name="Kurt Z."/>
        </authorList>
    </citation>
    <scope>NUCLEOTIDE SEQUENCE</scope>
</reference>
<dbReference type="Pfam" id="PF07992">
    <property type="entry name" value="Pyr_redox_2"/>
    <property type="match status" value="1"/>
</dbReference>
<dbReference type="AlphaFoldDB" id="A0AA86PCB2"/>
<dbReference type="Proteomes" id="UP001642409">
    <property type="component" value="Unassembled WGS sequence"/>
</dbReference>
<evidence type="ECO:0000256" key="1">
    <source>
        <dbReference type="ARBA" id="ARBA00001974"/>
    </source>
</evidence>
<evidence type="ECO:0000313" key="5">
    <source>
        <dbReference type="EMBL" id="CAI9936329.1"/>
    </source>
</evidence>
<dbReference type="InterPro" id="IPR050260">
    <property type="entry name" value="FAD-bd_OxRdtase"/>
</dbReference>
<dbReference type="PANTHER" id="PTHR43429">
    <property type="entry name" value="PYRIDINE NUCLEOTIDE-DISULFIDE OXIDOREDUCTASE DOMAIN-CONTAINING"/>
    <property type="match status" value="1"/>
</dbReference>
<dbReference type="EMBL" id="CATOUU010000635">
    <property type="protein sequence ID" value="CAI9936329.1"/>
    <property type="molecule type" value="Genomic_DNA"/>
</dbReference>
<reference evidence="6 7" key="2">
    <citation type="submission" date="2024-07" db="EMBL/GenBank/DDBJ databases">
        <authorList>
            <person name="Akdeniz Z."/>
        </authorList>
    </citation>
    <scope>NUCLEOTIDE SEQUENCE [LARGE SCALE GENOMIC DNA]</scope>
</reference>
<feature type="domain" description="FAD/NAD(P)-binding" evidence="4">
    <location>
        <begin position="3"/>
        <end position="186"/>
    </location>
</feature>
<dbReference type="Gene3D" id="3.50.50.60">
    <property type="entry name" value="FAD/NAD(P)-binding domain"/>
    <property type="match status" value="1"/>
</dbReference>
<dbReference type="InterPro" id="IPR023753">
    <property type="entry name" value="FAD/NAD-binding_dom"/>
</dbReference>
<gene>
    <name evidence="5" type="ORF">HINF_LOCUS23974</name>
    <name evidence="6" type="ORF">HINF_LOCUS52968</name>
</gene>
<organism evidence="5">
    <name type="scientific">Hexamita inflata</name>
    <dbReference type="NCBI Taxonomy" id="28002"/>
    <lineage>
        <taxon>Eukaryota</taxon>
        <taxon>Metamonada</taxon>
        <taxon>Diplomonadida</taxon>
        <taxon>Hexamitidae</taxon>
        <taxon>Hexamitinae</taxon>
        <taxon>Hexamita</taxon>
    </lineage>
</organism>